<name>A0A8S3KD74_9BILA</name>
<sequence length="45" mass="5165">RRVLKDIIDINTNDIEKIERCLPLDDDGHYSIDNLIKLLLGTKAT</sequence>
<accession>A0A8S3KD74</accession>
<gene>
    <name evidence="1" type="ORF">GIL414_LOCUS88418</name>
</gene>
<protein>
    <submittedName>
        <fullName evidence="1">Uncharacterized protein</fullName>
    </submittedName>
</protein>
<feature type="non-terminal residue" evidence="1">
    <location>
        <position position="1"/>
    </location>
</feature>
<evidence type="ECO:0000313" key="2">
    <source>
        <dbReference type="Proteomes" id="UP000681720"/>
    </source>
</evidence>
<dbReference type="AlphaFoldDB" id="A0A8S3KD74"/>
<dbReference type="Proteomes" id="UP000681720">
    <property type="component" value="Unassembled WGS sequence"/>
</dbReference>
<evidence type="ECO:0000313" key="1">
    <source>
        <dbReference type="EMBL" id="CAF5228936.1"/>
    </source>
</evidence>
<comment type="caution">
    <text evidence="1">The sequence shown here is derived from an EMBL/GenBank/DDBJ whole genome shotgun (WGS) entry which is preliminary data.</text>
</comment>
<reference evidence="1" key="1">
    <citation type="submission" date="2021-02" db="EMBL/GenBank/DDBJ databases">
        <authorList>
            <person name="Nowell W R."/>
        </authorList>
    </citation>
    <scope>NUCLEOTIDE SEQUENCE</scope>
</reference>
<proteinExistence type="predicted"/>
<dbReference type="EMBL" id="CAJOBJ010385741">
    <property type="protein sequence ID" value="CAF5228936.1"/>
    <property type="molecule type" value="Genomic_DNA"/>
</dbReference>
<organism evidence="1 2">
    <name type="scientific">Rotaria magnacalcarata</name>
    <dbReference type="NCBI Taxonomy" id="392030"/>
    <lineage>
        <taxon>Eukaryota</taxon>
        <taxon>Metazoa</taxon>
        <taxon>Spiralia</taxon>
        <taxon>Gnathifera</taxon>
        <taxon>Rotifera</taxon>
        <taxon>Eurotatoria</taxon>
        <taxon>Bdelloidea</taxon>
        <taxon>Philodinida</taxon>
        <taxon>Philodinidae</taxon>
        <taxon>Rotaria</taxon>
    </lineage>
</organism>